<dbReference type="AlphaFoldDB" id="A0A4U0FC42"/>
<protein>
    <recommendedName>
        <fullName evidence="2">Big-1 domain-containing protein</fullName>
    </recommendedName>
</protein>
<feature type="domain" description="Big-1" evidence="2">
    <location>
        <begin position="50"/>
        <end position="135"/>
    </location>
</feature>
<dbReference type="SUPFAM" id="SSF49373">
    <property type="entry name" value="Invasin/intimin cell-adhesion fragments"/>
    <property type="match status" value="1"/>
</dbReference>
<evidence type="ECO:0000313" key="3">
    <source>
        <dbReference type="EMBL" id="TJY42287.1"/>
    </source>
</evidence>
<gene>
    <name evidence="3" type="ORF">E5161_09820</name>
</gene>
<dbReference type="SMART" id="SM00634">
    <property type="entry name" value="BID_1"/>
    <property type="match status" value="1"/>
</dbReference>
<dbReference type="OrthoDB" id="340819at2"/>
<sequence length="434" mass="45743">MVLNQDEVFVGFTSSTGSGWGNHDIRNFYFDNDNTVIDTDIDIYEAAPTQVTASASPALTNDSSLVTVEVKNHDNSPAAGKLVSFSTTIGTIQPTATTDLNGIAQAAVSSSVSGTAAIKAVAVGGAYAETSVTFDTDAPTTTVLEIIPLVPDGANGWYISDPAVKFTAVDNLSGVAQTEYRLNGGHWTTYTDGIVLGEGQHVIDYRSSDNLGNMETVKSISFKSDHTAPATTIAINQAEPKGSGEWYDADAVVSFDASDALSGVNRTEYRLNQGDWVSYSGPFTLTEGVYRVEYRSVDLAGNTEPVREETIQVDHTAPAFTISANPSQLWPANHKMIPVTVTLNAKDSGSQVAQIILESISSSEPANGAGDGNTSADIAGAQYGTGDTSFELRAERSGNGTGRIYTITYLITDHAGNRTTASVTVTVPHDAAKK</sequence>
<dbReference type="InterPro" id="IPR013320">
    <property type="entry name" value="ConA-like_dom_sf"/>
</dbReference>
<dbReference type="Gene3D" id="3.30.1920.20">
    <property type="match status" value="2"/>
</dbReference>
<dbReference type="InterPro" id="IPR013783">
    <property type="entry name" value="Ig-like_fold"/>
</dbReference>
<dbReference type="Gene3D" id="2.60.120.200">
    <property type="match status" value="1"/>
</dbReference>
<dbReference type="EMBL" id="SUPK01000004">
    <property type="protein sequence ID" value="TJY42287.1"/>
    <property type="molecule type" value="Genomic_DNA"/>
</dbReference>
<comment type="caution">
    <text evidence="3">The sequence shown here is derived from an EMBL/GenBank/DDBJ whole genome shotgun (WGS) entry which is preliminary data.</text>
</comment>
<accession>A0A4U0FC42</accession>
<dbReference type="InterPro" id="IPR003344">
    <property type="entry name" value="Big_1_dom"/>
</dbReference>
<dbReference type="Proteomes" id="UP000309673">
    <property type="component" value="Unassembled WGS sequence"/>
</dbReference>
<comment type="similarity">
    <text evidence="1">Belongs to the intimin/invasin family.</text>
</comment>
<dbReference type="PROSITE" id="PS51127">
    <property type="entry name" value="BIG1"/>
    <property type="match status" value="1"/>
</dbReference>
<dbReference type="Gene3D" id="2.60.40.10">
    <property type="entry name" value="Immunoglobulins"/>
    <property type="match status" value="1"/>
</dbReference>
<organism evidence="3 4">
    <name type="scientific">Cohnella pontilimi</name>
    <dbReference type="NCBI Taxonomy" id="2564100"/>
    <lineage>
        <taxon>Bacteria</taxon>
        <taxon>Bacillati</taxon>
        <taxon>Bacillota</taxon>
        <taxon>Bacilli</taxon>
        <taxon>Bacillales</taxon>
        <taxon>Paenibacillaceae</taxon>
        <taxon>Cohnella</taxon>
    </lineage>
</organism>
<dbReference type="NCBIfam" id="NF047446">
    <property type="entry name" value="barrel_OmpL47"/>
    <property type="match status" value="2"/>
</dbReference>
<reference evidence="3 4" key="1">
    <citation type="submission" date="2019-04" db="EMBL/GenBank/DDBJ databases">
        <title>Cohnella sp. nov., isolated from soil.</title>
        <authorList>
            <person name="Kim W."/>
        </authorList>
    </citation>
    <scope>NUCLEOTIDE SEQUENCE [LARGE SCALE GENOMIC DNA]</scope>
    <source>
        <strain evidence="3 4">CAU 1483</strain>
    </source>
</reference>
<dbReference type="InterPro" id="IPR008964">
    <property type="entry name" value="Invasin/intimin_cell_adhesion"/>
</dbReference>
<keyword evidence="4" id="KW-1185">Reference proteome</keyword>
<evidence type="ECO:0000313" key="4">
    <source>
        <dbReference type="Proteomes" id="UP000309673"/>
    </source>
</evidence>
<name>A0A4U0FC42_9BACL</name>
<dbReference type="RefSeq" id="WP_136777542.1">
    <property type="nucleotide sequence ID" value="NZ_SUPK01000004.1"/>
</dbReference>
<dbReference type="InterPro" id="IPR058094">
    <property type="entry name" value="Ig-like_OmpL47-like"/>
</dbReference>
<evidence type="ECO:0000256" key="1">
    <source>
        <dbReference type="ARBA" id="ARBA00010116"/>
    </source>
</evidence>
<dbReference type="Pfam" id="PF02369">
    <property type="entry name" value="Big_1"/>
    <property type="match status" value="1"/>
</dbReference>
<dbReference type="SUPFAM" id="SSF49899">
    <property type="entry name" value="Concanavalin A-like lectins/glucanases"/>
    <property type="match status" value="1"/>
</dbReference>
<proteinExistence type="inferred from homology"/>
<evidence type="ECO:0000259" key="2">
    <source>
        <dbReference type="PROSITE" id="PS51127"/>
    </source>
</evidence>